<evidence type="ECO:0000313" key="1">
    <source>
        <dbReference type="EMBL" id="QCD92768.1"/>
    </source>
</evidence>
<dbReference type="Proteomes" id="UP000501690">
    <property type="component" value="Linkage Group LG5"/>
</dbReference>
<accession>A0A4D6LWN0</accession>
<protein>
    <submittedName>
        <fullName evidence="1">Uncharacterized protein</fullName>
    </submittedName>
</protein>
<keyword evidence="2" id="KW-1185">Reference proteome</keyword>
<reference evidence="1 2" key="1">
    <citation type="submission" date="2019-04" db="EMBL/GenBank/DDBJ databases">
        <title>An improved genome assembly and genetic linkage map for asparagus bean, Vigna unguiculata ssp. sesquipedialis.</title>
        <authorList>
            <person name="Xia Q."/>
            <person name="Zhang R."/>
            <person name="Dong Y."/>
        </authorList>
    </citation>
    <scope>NUCLEOTIDE SEQUENCE [LARGE SCALE GENOMIC DNA]</scope>
    <source>
        <tissue evidence="1">Leaf</tissue>
    </source>
</reference>
<gene>
    <name evidence="1" type="ORF">DEO72_LG5g837</name>
</gene>
<dbReference type="EMBL" id="CP039349">
    <property type="protein sequence ID" value="QCD92768.1"/>
    <property type="molecule type" value="Genomic_DNA"/>
</dbReference>
<evidence type="ECO:0000313" key="2">
    <source>
        <dbReference type="Proteomes" id="UP000501690"/>
    </source>
</evidence>
<name>A0A4D6LWN0_VIGUN</name>
<proteinExistence type="predicted"/>
<dbReference type="AlphaFoldDB" id="A0A4D6LWN0"/>
<sequence length="103" mass="12453">MGKGTNTLMLHHESQPNGHELELMRESNLMEANTMIMMYRDDVKIKWYVERWKNERKVMLNEGHEVGCKIYDSALRREKWVRHFYVFQVFSFRVSWESPTGAR</sequence>
<organism evidence="1 2">
    <name type="scientific">Vigna unguiculata</name>
    <name type="common">Cowpea</name>
    <dbReference type="NCBI Taxonomy" id="3917"/>
    <lineage>
        <taxon>Eukaryota</taxon>
        <taxon>Viridiplantae</taxon>
        <taxon>Streptophyta</taxon>
        <taxon>Embryophyta</taxon>
        <taxon>Tracheophyta</taxon>
        <taxon>Spermatophyta</taxon>
        <taxon>Magnoliopsida</taxon>
        <taxon>eudicotyledons</taxon>
        <taxon>Gunneridae</taxon>
        <taxon>Pentapetalae</taxon>
        <taxon>rosids</taxon>
        <taxon>fabids</taxon>
        <taxon>Fabales</taxon>
        <taxon>Fabaceae</taxon>
        <taxon>Papilionoideae</taxon>
        <taxon>50 kb inversion clade</taxon>
        <taxon>NPAAA clade</taxon>
        <taxon>indigoferoid/millettioid clade</taxon>
        <taxon>Phaseoleae</taxon>
        <taxon>Vigna</taxon>
    </lineage>
</organism>